<evidence type="ECO:0000313" key="2">
    <source>
        <dbReference type="EMBL" id="KAK7339506.1"/>
    </source>
</evidence>
<proteinExistence type="predicted"/>
<feature type="transmembrane region" description="Helical" evidence="1">
    <location>
        <begin position="26"/>
        <end position="46"/>
    </location>
</feature>
<keyword evidence="1" id="KW-0472">Membrane</keyword>
<dbReference type="AlphaFoldDB" id="A0AAN9LPN9"/>
<organism evidence="2 3">
    <name type="scientific">Canavalia gladiata</name>
    <name type="common">Sword bean</name>
    <name type="synonym">Dolichos gladiatus</name>
    <dbReference type="NCBI Taxonomy" id="3824"/>
    <lineage>
        <taxon>Eukaryota</taxon>
        <taxon>Viridiplantae</taxon>
        <taxon>Streptophyta</taxon>
        <taxon>Embryophyta</taxon>
        <taxon>Tracheophyta</taxon>
        <taxon>Spermatophyta</taxon>
        <taxon>Magnoliopsida</taxon>
        <taxon>eudicotyledons</taxon>
        <taxon>Gunneridae</taxon>
        <taxon>Pentapetalae</taxon>
        <taxon>rosids</taxon>
        <taxon>fabids</taxon>
        <taxon>Fabales</taxon>
        <taxon>Fabaceae</taxon>
        <taxon>Papilionoideae</taxon>
        <taxon>50 kb inversion clade</taxon>
        <taxon>NPAAA clade</taxon>
        <taxon>indigoferoid/millettioid clade</taxon>
        <taxon>Phaseoleae</taxon>
        <taxon>Canavalia</taxon>
    </lineage>
</organism>
<accession>A0AAN9LPN9</accession>
<keyword evidence="1" id="KW-1133">Transmembrane helix</keyword>
<sequence length="158" mass="17521">MWRLGFEDGDEGPTSQMHDHLGYPTLVPYISFGPYLCMLCGAILFLQVTFAGGSRAYFWPFAFAWIRLHCQGSFLAWASLCMRDFKRASPFALRPSINPVPVPCTRDDYSGDRRYPLHLAVSVICELAPALPAWLCLPGVISTLGFATDAAPYVLSLP</sequence>
<comment type="caution">
    <text evidence="2">The sequence shown here is derived from an EMBL/GenBank/DDBJ whole genome shotgun (WGS) entry which is preliminary data.</text>
</comment>
<protein>
    <submittedName>
        <fullName evidence="2">Uncharacterized protein</fullName>
    </submittedName>
</protein>
<reference evidence="2 3" key="1">
    <citation type="submission" date="2024-01" db="EMBL/GenBank/DDBJ databases">
        <title>The genomes of 5 underutilized Papilionoideae crops provide insights into root nodulation and disease resistanc.</title>
        <authorList>
            <person name="Jiang F."/>
        </authorList>
    </citation>
    <scope>NUCLEOTIDE SEQUENCE [LARGE SCALE GENOMIC DNA]</scope>
    <source>
        <strain evidence="2">LVBAO_FW01</strain>
        <tissue evidence="2">Leaves</tissue>
    </source>
</reference>
<name>A0AAN9LPN9_CANGL</name>
<dbReference type="EMBL" id="JAYMYQ010000004">
    <property type="protein sequence ID" value="KAK7339506.1"/>
    <property type="molecule type" value="Genomic_DNA"/>
</dbReference>
<evidence type="ECO:0000256" key="1">
    <source>
        <dbReference type="SAM" id="Phobius"/>
    </source>
</evidence>
<keyword evidence="3" id="KW-1185">Reference proteome</keyword>
<dbReference type="Proteomes" id="UP001367508">
    <property type="component" value="Unassembled WGS sequence"/>
</dbReference>
<keyword evidence="1" id="KW-0812">Transmembrane</keyword>
<gene>
    <name evidence="2" type="ORF">VNO77_20177</name>
</gene>
<evidence type="ECO:0000313" key="3">
    <source>
        <dbReference type="Proteomes" id="UP001367508"/>
    </source>
</evidence>